<dbReference type="EMBL" id="HBEK01022464">
    <property type="protein sequence ID" value="CAD8402353.1"/>
    <property type="molecule type" value="Transcribed_RNA"/>
</dbReference>
<feature type="domain" description="AN1-type" evidence="6">
    <location>
        <begin position="106"/>
        <end position="152"/>
    </location>
</feature>
<dbReference type="InterPro" id="IPR050652">
    <property type="entry name" value="AN1_A20_ZnFinger"/>
</dbReference>
<dbReference type="AlphaFoldDB" id="A0A7S0G750"/>
<dbReference type="InterPro" id="IPR035896">
    <property type="entry name" value="AN1-like_Znf"/>
</dbReference>
<dbReference type="GO" id="GO:0003677">
    <property type="term" value="F:DNA binding"/>
    <property type="evidence" value="ECO:0007669"/>
    <property type="project" value="InterPro"/>
</dbReference>
<accession>A0A7S0G750</accession>
<evidence type="ECO:0000259" key="5">
    <source>
        <dbReference type="PROSITE" id="PS51036"/>
    </source>
</evidence>
<dbReference type="Gene3D" id="4.10.1110.10">
    <property type="entry name" value="AN1-like Zinc finger"/>
    <property type="match status" value="1"/>
</dbReference>
<keyword evidence="3" id="KW-0862">Zinc</keyword>
<dbReference type="PANTHER" id="PTHR10634:SF149">
    <property type="entry name" value="AN1-TYPE DOMAIN-CONTAINING PROTEIN-RELATED"/>
    <property type="match status" value="1"/>
</dbReference>
<dbReference type="Gene3D" id="1.20.5.4770">
    <property type="match status" value="1"/>
</dbReference>
<dbReference type="SUPFAM" id="SSF57716">
    <property type="entry name" value="Glucocorticoid receptor-like (DNA-binding domain)"/>
    <property type="match status" value="1"/>
</dbReference>
<proteinExistence type="predicted"/>
<dbReference type="SMART" id="SM00154">
    <property type="entry name" value="ZnF_AN1"/>
    <property type="match status" value="1"/>
</dbReference>
<dbReference type="FunFam" id="4.10.1110.10:FF:000001">
    <property type="entry name" value="Zinc finger AN1-type containing 6"/>
    <property type="match status" value="1"/>
</dbReference>
<name>A0A7S0G750_9RHOD</name>
<evidence type="ECO:0000259" key="6">
    <source>
        <dbReference type="PROSITE" id="PS51039"/>
    </source>
</evidence>
<evidence type="ECO:0000313" key="7">
    <source>
        <dbReference type="EMBL" id="CAD8402353.1"/>
    </source>
</evidence>
<organism evidence="7">
    <name type="scientific">Rhodosorus marinus</name>
    <dbReference type="NCBI Taxonomy" id="101924"/>
    <lineage>
        <taxon>Eukaryota</taxon>
        <taxon>Rhodophyta</taxon>
        <taxon>Stylonematophyceae</taxon>
        <taxon>Stylonematales</taxon>
        <taxon>Stylonemataceae</taxon>
        <taxon>Rhodosorus</taxon>
    </lineage>
</organism>
<dbReference type="SMART" id="SM00259">
    <property type="entry name" value="ZnF_A20"/>
    <property type="match status" value="1"/>
</dbReference>
<evidence type="ECO:0000256" key="1">
    <source>
        <dbReference type="ARBA" id="ARBA00022723"/>
    </source>
</evidence>
<feature type="domain" description="A20-type" evidence="5">
    <location>
        <begin position="10"/>
        <end position="44"/>
    </location>
</feature>
<dbReference type="Pfam" id="PF01428">
    <property type="entry name" value="zf-AN1"/>
    <property type="match status" value="1"/>
</dbReference>
<dbReference type="InterPro" id="IPR002653">
    <property type="entry name" value="Znf_A20"/>
</dbReference>
<evidence type="ECO:0000256" key="3">
    <source>
        <dbReference type="ARBA" id="ARBA00022833"/>
    </source>
</evidence>
<keyword evidence="1" id="KW-0479">Metal-binding</keyword>
<reference evidence="7" key="1">
    <citation type="submission" date="2021-01" db="EMBL/GenBank/DDBJ databases">
        <authorList>
            <person name="Corre E."/>
            <person name="Pelletier E."/>
            <person name="Niang G."/>
            <person name="Scheremetjew M."/>
            <person name="Finn R."/>
            <person name="Kale V."/>
            <person name="Holt S."/>
            <person name="Cochrane G."/>
            <person name="Meng A."/>
            <person name="Brown T."/>
            <person name="Cohen L."/>
        </authorList>
    </citation>
    <scope>NUCLEOTIDE SEQUENCE</scope>
    <source>
        <strain evidence="7">UTEX LB 2760</strain>
    </source>
</reference>
<dbReference type="PROSITE" id="PS51036">
    <property type="entry name" value="ZF_A20"/>
    <property type="match status" value="1"/>
</dbReference>
<keyword evidence="2 4" id="KW-0863">Zinc-finger</keyword>
<evidence type="ECO:0008006" key="8">
    <source>
        <dbReference type="Google" id="ProtNLM"/>
    </source>
</evidence>
<dbReference type="Pfam" id="PF01754">
    <property type="entry name" value="zf-A20"/>
    <property type="match status" value="1"/>
</dbReference>
<dbReference type="PROSITE" id="PS51039">
    <property type="entry name" value="ZF_AN1"/>
    <property type="match status" value="1"/>
</dbReference>
<dbReference type="GO" id="GO:0008270">
    <property type="term" value="F:zinc ion binding"/>
    <property type="evidence" value="ECO:0007669"/>
    <property type="project" value="UniProtKB-KW"/>
</dbReference>
<protein>
    <recommendedName>
        <fullName evidence="8">AN1-type domain-containing protein</fullName>
    </recommendedName>
</protein>
<evidence type="ECO:0000256" key="4">
    <source>
        <dbReference type="PROSITE-ProRule" id="PRU00449"/>
    </source>
</evidence>
<dbReference type="SUPFAM" id="SSF118310">
    <property type="entry name" value="AN1-like Zinc finger"/>
    <property type="match status" value="1"/>
</dbReference>
<gene>
    <name evidence="7" type="ORF">RMAR0315_LOCUS12358</name>
</gene>
<dbReference type="PANTHER" id="PTHR10634">
    <property type="entry name" value="AN1-TYPE ZINC FINGER PROTEIN"/>
    <property type="match status" value="1"/>
</dbReference>
<dbReference type="InterPro" id="IPR000058">
    <property type="entry name" value="Znf_AN1"/>
</dbReference>
<sequence>MSGMNKDSSAAVPLLCANGCGFYGSPSTSNMCSKCFREHEKRESLLASPRVSTEAPVVEKPTETEMRVDVGVDVAQEVIGKGSEVDKNSAEKMEEVVDEPPTKRVQKNTSRCFACRKKVGLLGFKCQCSYVFCGEHRYSDKHDCDFDWKTRAQERLIRANPVVKADKVQKI</sequence>
<evidence type="ECO:0000256" key="2">
    <source>
        <dbReference type="ARBA" id="ARBA00022771"/>
    </source>
</evidence>